<dbReference type="InterPro" id="IPR036597">
    <property type="entry name" value="Fido-like_dom_sf"/>
</dbReference>
<dbReference type="EMBL" id="AUZX01004153">
    <property type="protein sequence ID" value="EQD71651.1"/>
    <property type="molecule type" value="Genomic_DNA"/>
</dbReference>
<protein>
    <submittedName>
        <fullName evidence="1">Filamentation induced by cAMP protein Fic</fullName>
    </submittedName>
</protein>
<comment type="caution">
    <text evidence="1">The sequence shown here is derived from an EMBL/GenBank/DDBJ whole genome shotgun (WGS) entry which is preliminary data.</text>
</comment>
<reference evidence="1" key="2">
    <citation type="journal article" date="2014" name="ISME J.">
        <title>Microbial stratification in low pH oxic and suboxic macroscopic growths along an acid mine drainage.</title>
        <authorList>
            <person name="Mendez-Garcia C."/>
            <person name="Mesa V."/>
            <person name="Sprenger R.R."/>
            <person name="Richter M."/>
            <person name="Diez M.S."/>
            <person name="Solano J."/>
            <person name="Bargiela R."/>
            <person name="Golyshina O.V."/>
            <person name="Manteca A."/>
            <person name="Ramos J.L."/>
            <person name="Gallego J.R."/>
            <person name="Llorente I."/>
            <person name="Martins Dos Santos V.A."/>
            <person name="Jensen O.N."/>
            <person name="Pelaez A.I."/>
            <person name="Sanchez J."/>
            <person name="Ferrer M."/>
        </authorList>
    </citation>
    <scope>NUCLEOTIDE SEQUENCE</scope>
</reference>
<dbReference type="AlphaFoldDB" id="T1BFD0"/>
<sequence>MDRNILNKLRVRMLDRGPVRNLPEKTLQESFILNTWGTNAIEGNTLTLDEVTKVIESGMTVPNRPVRDLQETVQH</sequence>
<dbReference type="Gene3D" id="1.10.3290.10">
    <property type="entry name" value="Fido-like domain"/>
    <property type="match status" value="1"/>
</dbReference>
<reference evidence="1" key="1">
    <citation type="submission" date="2013-08" db="EMBL/GenBank/DDBJ databases">
        <authorList>
            <person name="Mendez C."/>
            <person name="Richter M."/>
            <person name="Ferrer M."/>
            <person name="Sanchez J."/>
        </authorList>
    </citation>
    <scope>NUCLEOTIDE SEQUENCE</scope>
</reference>
<feature type="non-terminal residue" evidence="1">
    <location>
        <position position="75"/>
    </location>
</feature>
<name>T1BFD0_9ZZZZ</name>
<proteinExistence type="predicted"/>
<evidence type="ECO:0000313" key="1">
    <source>
        <dbReference type="EMBL" id="EQD71651.1"/>
    </source>
</evidence>
<organism evidence="1">
    <name type="scientific">mine drainage metagenome</name>
    <dbReference type="NCBI Taxonomy" id="410659"/>
    <lineage>
        <taxon>unclassified sequences</taxon>
        <taxon>metagenomes</taxon>
        <taxon>ecological metagenomes</taxon>
    </lineage>
</organism>
<gene>
    <name evidence="1" type="ORF">B1A_05690</name>
</gene>
<accession>T1BFD0</accession>